<feature type="transmembrane region" description="Helical" evidence="1">
    <location>
        <begin position="100"/>
        <end position="119"/>
    </location>
</feature>
<keyword evidence="3" id="KW-1185">Reference proteome</keyword>
<evidence type="ECO:0000313" key="2">
    <source>
        <dbReference type="EMBL" id="KPV48587.1"/>
    </source>
</evidence>
<keyword evidence="1" id="KW-0472">Membrane</keyword>
<evidence type="ECO:0000256" key="1">
    <source>
        <dbReference type="SAM" id="Phobius"/>
    </source>
</evidence>
<dbReference type="EMBL" id="LJCR01002537">
    <property type="protein sequence ID" value="KPV48587.1"/>
    <property type="molecule type" value="Genomic_DNA"/>
</dbReference>
<keyword evidence="1" id="KW-0812">Transmembrane</keyword>
<name>A0A0P9DET7_9CHLR</name>
<keyword evidence="1" id="KW-1133">Transmembrane helix</keyword>
<reference evidence="2 3" key="1">
    <citation type="submission" date="2015-09" db="EMBL/GenBank/DDBJ databases">
        <title>Draft genome sequence of Kouleothrix aurantiaca JCM 19913.</title>
        <authorList>
            <person name="Hemp J."/>
        </authorList>
    </citation>
    <scope>NUCLEOTIDE SEQUENCE [LARGE SCALE GENOMIC DNA]</scope>
    <source>
        <strain evidence="2 3">COM-B</strain>
    </source>
</reference>
<evidence type="ECO:0000313" key="3">
    <source>
        <dbReference type="Proteomes" id="UP000050509"/>
    </source>
</evidence>
<comment type="caution">
    <text evidence="2">The sequence shown here is derived from an EMBL/GenBank/DDBJ whole genome shotgun (WGS) entry which is preliminary data.</text>
</comment>
<protein>
    <submittedName>
        <fullName evidence="2">Uncharacterized protein</fullName>
    </submittedName>
</protein>
<sequence>MQHISERRRAQRQLAIARVGLVVAFVGFATLAAALFYQGSTAPAPALDEPGALARAFAASPLVQMSLFGAVAFGYTYWVIDLTFGRKLGQFPRLRRVASALFGLAVLAAFMGLMAWNLAVLHGVA</sequence>
<organism evidence="2 3">
    <name type="scientific">Kouleothrix aurantiaca</name>
    <dbReference type="NCBI Taxonomy" id="186479"/>
    <lineage>
        <taxon>Bacteria</taxon>
        <taxon>Bacillati</taxon>
        <taxon>Chloroflexota</taxon>
        <taxon>Chloroflexia</taxon>
        <taxon>Chloroflexales</taxon>
        <taxon>Roseiflexineae</taxon>
        <taxon>Roseiflexaceae</taxon>
        <taxon>Kouleothrix</taxon>
    </lineage>
</organism>
<dbReference type="Proteomes" id="UP000050509">
    <property type="component" value="Unassembled WGS sequence"/>
</dbReference>
<feature type="transmembrane region" description="Helical" evidence="1">
    <location>
        <begin position="57"/>
        <end position="80"/>
    </location>
</feature>
<proteinExistence type="predicted"/>
<gene>
    <name evidence="2" type="ORF">SE17_37260</name>
</gene>
<feature type="transmembrane region" description="Helical" evidence="1">
    <location>
        <begin position="15"/>
        <end position="37"/>
    </location>
</feature>
<dbReference type="AlphaFoldDB" id="A0A0P9DET7"/>
<accession>A0A0P9DET7</accession>